<gene>
    <name evidence="10" type="ORF">MGMO_171c00110</name>
</gene>
<evidence type="ECO:0000256" key="4">
    <source>
        <dbReference type="ARBA" id="ARBA00022448"/>
    </source>
</evidence>
<dbReference type="EMBL" id="AYLO01000156">
    <property type="protein sequence ID" value="ESS67169.1"/>
    <property type="molecule type" value="Genomic_DNA"/>
</dbReference>
<dbReference type="InterPro" id="IPR000131">
    <property type="entry name" value="ATP_synth_F1_gsu"/>
</dbReference>
<accession>V5BHF8</accession>
<dbReference type="OrthoDB" id="187217at2"/>
<dbReference type="eggNOG" id="COG0224">
    <property type="taxonomic scope" value="Bacteria"/>
</dbReference>
<keyword evidence="9" id="KW-0066">ATP synthesis</keyword>
<name>V5BHF8_9GAMM</name>
<dbReference type="InterPro" id="IPR035968">
    <property type="entry name" value="ATP_synth_F1_ATPase_gsu"/>
</dbReference>
<comment type="similarity">
    <text evidence="3">Belongs to the ATPase gamma chain family.</text>
</comment>
<keyword evidence="4" id="KW-0813">Transport</keyword>
<evidence type="ECO:0000256" key="5">
    <source>
        <dbReference type="ARBA" id="ARBA00022781"/>
    </source>
</evidence>
<keyword evidence="6" id="KW-0406">Ion transport</keyword>
<dbReference type="Pfam" id="PF00231">
    <property type="entry name" value="ATP-synt"/>
    <property type="match status" value="1"/>
</dbReference>
<evidence type="ECO:0000256" key="9">
    <source>
        <dbReference type="ARBA" id="ARBA00023310"/>
    </source>
</evidence>
<sequence>MSQSHELRLHITQLEEIRTILNAMKNLAFMEIHKLSRFQAMQGKAVSNIENAAIDFLSFNPELAIEEGHDKHIAVLTGTERGFCGDFNKSLVESLDANNYIGVIAIGSRLANKLSDHPLHVIAEIAGANIAEEVPSVINQLIDVLNTSEETGKSLTLSQLAIRLTIIYHDYATGLITQRQIFPPFSQQPKAVRFAYQPILNLDVAEFYTDLISHYLFAVLHEIFYISLMAENHNRLQHLEGAVMHLDDETVNLHRKLQIYRQEEITEEIEVILLNSESP</sequence>
<evidence type="ECO:0000256" key="3">
    <source>
        <dbReference type="ARBA" id="ARBA00007681"/>
    </source>
</evidence>
<keyword evidence="5" id="KW-0375">Hydrogen ion transport</keyword>
<reference evidence="10 11" key="1">
    <citation type="journal article" date="2013" name="Genome Announc.">
        <title>Draft Genome Sequence of the Methanotrophic Gammaproteobacterium Methyloglobulus morosus DSM 22980 Strain KoM1.</title>
        <authorList>
            <person name="Poehlein A."/>
            <person name="Deutzmann J.S."/>
            <person name="Daniel R."/>
            <person name="Simeonova D.D."/>
        </authorList>
    </citation>
    <scope>NUCLEOTIDE SEQUENCE [LARGE SCALE GENOMIC DNA]</scope>
    <source>
        <strain evidence="10 11">KoM1</strain>
    </source>
</reference>
<dbReference type="Gene3D" id="1.10.287.80">
    <property type="entry name" value="ATP synthase, gamma subunit, helix hairpin domain"/>
    <property type="match status" value="1"/>
</dbReference>
<evidence type="ECO:0000256" key="6">
    <source>
        <dbReference type="ARBA" id="ARBA00023065"/>
    </source>
</evidence>
<dbReference type="PATRIC" id="fig|1116472.3.peg.3833"/>
<organism evidence="10 11">
    <name type="scientific">Methyloglobulus morosus KoM1</name>
    <dbReference type="NCBI Taxonomy" id="1116472"/>
    <lineage>
        <taxon>Bacteria</taxon>
        <taxon>Pseudomonadati</taxon>
        <taxon>Pseudomonadota</taxon>
        <taxon>Gammaproteobacteria</taxon>
        <taxon>Methylococcales</taxon>
        <taxon>Methylococcaceae</taxon>
        <taxon>Methyloglobulus</taxon>
    </lineage>
</organism>
<keyword evidence="11" id="KW-1185">Reference proteome</keyword>
<evidence type="ECO:0000313" key="11">
    <source>
        <dbReference type="Proteomes" id="UP000017842"/>
    </source>
</evidence>
<evidence type="ECO:0000256" key="8">
    <source>
        <dbReference type="ARBA" id="ARBA00023196"/>
    </source>
</evidence>
<dbReference type="Proteomes" id="UP000017842">
    <property type="component" value="Unassembled WGS sequence"/>
</dbReference>
<evidence type="ECO:0000256" key="7">
    <source>
        <dbReference type="ARBA" id="ARBA00023136"/>
    </source>
</evidence>
<keyword evidence="7" id="KW-0472">Membrane</keyword>
<comment type="caution">
    <text evidence="10">The sequence shown here is derived from an EMBL/GenBank/DDBJ whole genome shotgun (WGS) entry which is preliminary data.</text>
</comment>
<evidence type="ECO:0000256" key="2">
    <source>
        <dbReference type="ARBA" id="ARBA00004170"/>
    </source>
</evidence>
<dbReference type="GO" id="GO:0045259">
    <property type="term" value="C:proton-transporting ATP synthase complex"/>
    <property type="evidence" value="ECO:0007669"/>
    <property type="project" value="UniProtKB-KW"/>
</dbReference>
<dbReference type="SUPFAM" id="SSF52943">
    <property type="entry name" value="ATP synthase (F1-ATPase), gamma subunit"/>
    <property type="match status" value="1"/>
</dbReference>
<comment type="function">
    <text evidence="1">Produces ATP from ADP in the presence of a proton gradient across the membrane. The gamma chain is believed to be important in regulating ATPase activity and the flow of protons through the CF(0) complex.</text>
</comment>
<dbReference type="RefSeq" id="WP_023496438.1">
    <property type="nucleotide sequence ID" value="NZ_AYLO01000156.1"/>
</dbReference>
<protein>
    <submittedName>
        <fullName evidence="10">ATP synthase gamma subunit</fullName>
    </submittedName>
</protein>
<dbReference type="Gene3D" id="3.40.1380.10">
    <property type="match status" value="1"/>
</dbReference>
<dbReference type="STRING" id="1116472.MGMO_171c00110"/>
<evidence type="ECO:0000313" key="10">
    <source>
        <dbReference type="EMBL" id="ESS67169.1"/>
    </source>
</evidence>
<comment type="subcellular location">
    <subcellularLocation>
        <location evidence="2">Membrane</location>
        <topology evidence="2">Peripheral membrane protein</topology>
    </subcellularLocation>
</comment>
<keyword evidence="8" id="KW-0139">CF(1)</keyword>
<evidence type="ECO:0000256" key="1">
    <source>
        <dbReference type="ARBA" id="ARBA00003456"/>
    </source>
</evidence>
<dbReference type="AlphaFoldDB" id="V5BHF8"/>
<proteinExistence type="inferred from homology"/>
<dbReference type="GO" id="GO:0046933">
    <property type="term" value="F:proton-transporting ATP synthase activity, rotational mechanism"/>
    <property type="evidence" value="ECO:0007669"/>
    <property type="project" value="InterPro"/>
</dbReference>